<gene>
    <name evidence="1" type="ORF">RCZ15_05290</name>
    <name evidence="2" type="ORF">RCZ16_00550</name>
</gene>
<reference evidence="1 4" key="1">
    <citation type="submission" date="2021-11" db="EMBL/GenBank/DDBJ databases">
        <title>Draft genome sequence of Capnocytophaga sp. strain KC07075 isolated from cat oral cavity.</title>
        <authorList>
            <person name="Suzuki M."/>
            <person name="Imaoka K."/>
            <person name="Kimura M."/>
            <person name="Morikawa S."/>
            <person name="Maeda K."/>
        </authorList>
    </citation>
    <scope>NUCLEOTIDE SEQUENCE</scope>
    <source>
        <strain evidence="1">KC07075</strain>
        <strain evidence="2 4">KC07079</strain>
    </source>
</reference>
<accession>A0AAV5ASQ7</accession>
<proteinExistence type="predicted"/>
<dbReference type="EMBL" id="BQKA01000010">
    <property type="protein sequence ID" value="GJM49554.1"/>
    <property type="molecule type" value="Genomic_DNA"/>
</dbReference>
<name>A0AAV5ASQ7_9FLAO</name>
<dbReference type="Gene3D" id="2.180.10.10">
    <property type="entry name" value="RHS repeat-associated core"/>
    <property type="match status" value="1"/>
</dbReference>
<dbReference type="Proteomes" id="UP001207736">
    <property type="component" value="Unassembled WGS sequence"/>
</dbReference>
<comment type="caution">
    <text evidence="1">The sequence shown here is derived from an EMBL/GenBank/DDBJ whole genome shotgun (WGS) entry which is preliminary data.</text>
</comment>
<evidence type="ECO:0000313" key="2">
    <source>
        <dbReference type="EMBL" id="GJM51737.1"/>
    </source>
</evidence>
<dbReference type="Proteomes" id="UP001208692">
    <property type="component" value="Unassembled WGS sequence"/>
</dbReference>
<sequence>MRKIFLFLITFSIAGFAQKNKNHWQVAKFNGKVKTSHIVEYRPMLNDNVGSSYTEQFTTFNTMGNITEMELNLQGSKTRIVEQYNDKKLIVKSVSYNPEGEVVFLNELSYDDKGNKIEEKALFPDGSLLQKILWKYDNKGNEIEKKLCSADNCFERIVSSYDSKGNVIKELKYDEKHQLFETITYNDKRNNRTEIVAVYPQGELIQKFTYKFDKRGNETEVVEYDASNIIIDKKTLTYQYDKKKNWILKKEYLEDKIVAKFEQTLEYFK</sequence>
<dbReference type="AlphaFoldDB" id="A0AAV5ASQ7"/>
<organism evidence="1 3">
    <name type="scientific">Capnocytophaga catalasegens</name>
    <dbReference type="NCBI Taxonomy" id="1004260"/>
    <lineage>
        <taxon>Bacteria</taxon>
        <taxon>Pseudomonadati</taxon>
        <taxon>Bacteroidota</taxon>
        <taxon>Flavobacteriia</taxon>
        <taxon>Flavobacteriales</taxon>
        <taxon>Flavobacteriaceae</taxon>
        <taxon>Capnocytophaga</taxon>
    </lineage>
</organism>
<protein>
    <recommendedName>
        <fullName evidence="5">Sugar-binding protein</fullName>
    </recommendedName>
</protein>
<dbReference type="RefSeq" id="WP_264846683.1">
    <property type="nucleotide sequence ID" value="NZ_BPMA01000027.1"/>
</dbReference>
<dbReference type="EMBL" id="BQKB01000003">
    <property type="protein sequence ID" value="GJM51737.1"/>
    <property type="molecule type" value="Genomic_DNA"/>
</dbReference>
<evidence type="ECO:0008006" key="5">
    <source>
        <dbReference type="Google" id="ProtNLM"/>
    </source>
</evidence>
<keyword evidence="4" id="KW-1185">Reference proteome</keyword>
<evidence type="ECO:0000313" key="1">
    <source>
        <dbReference type="EMBL" id="GJM49554.1"/>
    </source>
</evidence>
<evidence type="ECO:0000313" key="3">
    <source>
        <dbReference type="Proteomes" id="UP001207736"/>
    </source>
</evidence>
<evidence type="ECO:0000313" key="4">
    <source>
        <dbReference type="Proteomes" id="UP001208692"/>
    </source>
</evidence>